<name>A0A4R8S0N4_9MYCO</name>
<comment type="caution">
    <text evidence="2">The sequence shown here is derived from an EMBL/GenBank/DDBJ whole genome shotgun (WGS) entry which is preliminary data.</text>
</comment>
<evidence type="ECO:0000313" key="2">
    <source>
        <dbReference type="EMBL" id="TDZ80109.1"/>
    </source>
</evidence>
<protein>
    <submittedName>
        <fullName evidence="2">Uncharacterized protein</fullName>
    </submittedName>
</protein>
<feature type="compositionally biased region" description="Polar residues" evidence="1">
    <location>
        <begin position="1"/>
        <end position="12"/>
    </location>
</feature>
<proteinExistence type="predicted"/>
<dbReference type="AlphaFoldDB" id="A0A4R8S0N4"/>
<accession>A0A4R8S0N4</accession>
<dbReference type="EMBL" id="PECH01000008">
    <property type="protein sequence ID" value="TDZ80109.1"/>
    <property type="molecule type" value="Genomic_DNA"/>
</dbReference>
<evidence type="ECO:0000313" key="3">
    <source>
        <dbReference type="Proteomes" id="UP000295117"/>
    </source>
</evidence>
<evidence type="ECO:0000256" key="1">
    <source>
        <dbReference type="SAM" id="MobiDB-lite"/>
    </source>
</evidence>
<dbReference type="Proteomes" id="UP000295117">
    <property type="component" value="Unassembled WGS sequence"/>
</dbReference>
<feature type="region of interest" description="Disordered" evidence="1">
    <location>
        <begin position="1"/>
        <end position="20"/>
    </location>
</feature>
<gene>
    <name evidence="2" type="ORF">DE4585_03860</name>
</gene>
<sequence length="119" mass="13446">MHIGTFQHSTPVRSGRRRDGHEQSLVLHAVIVSKLRQDPERVLEVARRNVARDLETGNAHSEKYTREWDRLLKQDIPSLIGAILDPSDHGVTLRSCTPFTGILSTDEVQAVKRQYGDHA</sequence>
<organism evidence="2 3">
    <name type="scientific">Mycobacteroides salmoniphilum</name>
    <dbReference type="NCBI Taxonomy" id="404941"/>
    <lineage>
        <taxon>Bacteria</taxon>
        <taxon>Bacillati</taxon>
        <taxon>Actinomycetota</taxon>
        <taxon>Actinomycetes</taxon>
        <taxon>Mycobacteriales</taxon>
        <taxon>Mycobacteriaceae</taxon>
        <taxon>Mycobacteroides</taxon>
    </lineage>
</organism>
<reference evidence="2 3" key="1">
    <citation type="journal article" date="2019" name="Sci. Rep.">
        <title>Extended insight into the Mycobacterium chelonae-abscessus complex through whole genome sequencing of Mycobacterium salmoniphilum outbreak and Mycobacterium salmoniphilum-like strains.</title>
        <authorList>
            <person name="Behra P.R.K."/>
            <person name="Das S."/>
            <person name="Pettersson B.M.F."/>
            <person name="Shirreff L."/>
            <person name="DuCote T."/>
            <person name="Jacobsson K.G."/>
            <person name="Ennis D.G."/>
            <person name="Kirsebom L.A."/>
        </authorList>
    </citation>
    <scope>NUCLEOTIDE SEQUENCE [LARGE SCALE GENOMIC DNA]</scope>
    <source>
        <strain evidence="2 3">DE 4585</strain>
    </source>
</reference>